<dbReference type="RefSeq" id="WP_204572783.1">
    <property type="nucleotide sequence ID" value="NZ_JACJLL010000219.1"/>
</dbReference>
<proteinExistence type="predicted"/>
<gene>
    <name evidence="2" type="ORF">H6A19_16680</name>
</gene>
<evidence type="ECO:0000313" key="3">
    <source>
        <dbReference type="Proteomes" id="UP000767334"/>
    </source>
</evidence>
<dbReference type="GO" id="GO:0004386">
    <property type="term" value="F:helicase activity"/>
    <property type="evidence" value="ECO:0007669"/>
    <property type="project" value="UniProtKB-KW"/>
</dbReference>
<sequence length="314" mass="36276">MINRQLNFSGKILISEKKSNRKLYKHQKEAIKALNKTNEKSIYKGLLVIPTGGGKTFTSVYWIMNKMINNNKKVLWLAHRHELLNQTIETVWQKASYKDIVPSRESFTYRIISGMHDRAVNIETKDDFIIASKDSLNRGNEYLEQWIKANKNNICIVIDEAHHAIARTYRNIIKLVEKHSTDWIKILGLTATPTRTAEKEQGLLKKVFTDGICYSINLNTLITEGILARPIFLERDTYTRINKELTSKELEFIRRSGALPEEIAKEITLNKERNNLIVSEYIKNKEKYGKTLVFAINIDHAIALNALFKDKGIK</sequence>
<reference evidence="2 3" key="1">
    <citation type="journal article" date="2021" name="Sci. Rep.">
        <title>The distribution of antibiotic resistance genes in chicken gut microbiota commensals.</title>
        <authorList>
            <person name="Juricova H."/>
            <person name="Matiasovicova J."/>
            <person name="Kubasova T."/>
            <person name="Cejkova D."/>
            <person name="Rychlik I."/>
        </authorList>
    </citation>
    <scope>NUCLEOTIDE SEQUENCE [LARGE SCALE GENOMIC DNA]</scope>
    <source>
        <strain evidence="2 3">An435</strain>
    </source>
</reference>
<keyword evidence="2" id="KW-0067">ATP-binding</keyword>
<evidence type="ECO:0000313" key="2">
    <source>
        <dbReference type="EMBL" id="MBM6820950.1"/>
    </source>
</evidence>
<keyword evidence="2" id="KW-0347">Helicase</keyword>
<dbReference type="PANTHER" id="PTHR47396">
    <property type="entry name" value="TYPE I RESTRICTION ENZYME ECOKI R PROTEIN"/>
    <property type="match status" value="1"/>
</dbReference>
<protein>
    <submittedName>
        <fullName evidence="2">DEAD/DEAH box helicase family protein</fullName>
    </submittedName>
</protein>
<dbReference type="PANTHER" id="PTHR47396:SF1">
    <property type="entry name" value="ATP-DEPENDENT HELICASE IRC3-RELATED"/>
    <property type="match status" value="1"/>
</dbReference>
<dbReference type="InterPro" id="IPR006935">
    <property type="entry name" value="Helicase/UvrB_N"/>
</dbReference>
<comment type="caution">
    <text evidence="2">The sequence shown here is derived from an EMBL/GenBank/DDBJ whole genome shotgun (WGS) entry which is preliminary data.</text>
</comment>
<keyword evidence="3" id="KW-1185">Reference proteome</keyword>
<feature type="non-terminal residue" evidence="2">
    <location>
        <position position="314"/>
    </location>
</feature>
<name>A0ABS2FK24_9CLOT</name>
<dbReference type="Gene3D" id="3.40.50.300">
    <property type="entry name" value="P-loop containing nucleotide triphosphate hydrolases"/>
    <property type="match status" value="2"/>
</dbReference>
<dbReference type="SUPFAM" id="SSF52540">
    <property type="entry name" value="P-loop containing nucleoside triphosphate hydrolases"/>
    <property type="match status" value="2"/>
</dbReference>
<dbReference type="InterPro" id="IPR050742">
    <property type="entry name" value="Helicase_Restrict-Modif_Enz"/>
</dbReference>
<dbReference type="PROSITE" id="PS51192">
    <property type="entry name" value="HELICASE_ATP_BIND_1"/>
    <property type="match status" value="1"/>
</dbReference>
<accession>A0ABS2FK24</accession>
<evidence type="ECO:0000259" key="1">
    <source>
        <dbReference type="PROSITE" id="PS51192"/>
    </source>
</evidence>
<keyword evidence="2" id="KW-0378">Hydrolase</keyword>
<dbReference type="InterPro" id="IPR027417">
    <property type="entry name" value="P-loop_NTPase"/>
</dbReference>
<organism evidence="2 3">
    <name type="scientific">Clostridium saudiense</name>
    <dbReference type="NCBI Taxonomy" id="1414720"/>
    <lineage>
        <taxon>Bacteria</taxon>
        <taxon>Bacillati</taxon>
        <taxon>Bacillota</taxon>
        <taxon>Clostridia</taxon>
        <taxon>Eubacteriales</taxon>
        <taxon>Clostridiaceae</taxon>
        <taxon>Clostridium</taxon>
    </lineage>
</organism>
<keyword evidence="2" id="KW-0547">Nucleotide-binding</keyword>
<dbReference type="Proteomes" id="UP000767334">
    <property type="component" value="Unassembled WGS sequence"/>
</dbReference>
<feature type="domain" description="Helicase ATP-binding" evidence="1">
    <location>
        <begin position="36"/>
        <end position="211"/>
    </location>
</feature>
<dbReference type="Pfam" id="PF04851">
    <property type="entry name" value="ResIII"/>
    <property type="match status" value="1"/>
</dbReference>
<dbReference type="EMBL" id="JACJLL010000219">
    <property type="protein sequence ID" value="MBM6820950.1"/>
    <property type="molecule type" value="Genomic_DNA"/>
</dbReference>
<dbReference type="SMART" id="SM00487">
    <property type="entry name" value="DEXDc"/>
    <property type="match status" value="1"/>
</dbReference>
<dbReference type="InterPro" id="IPR014001">
    <property type="entry name" value="Helicase_ATP-bd"/>
</dbReference>